<gene>
    <name evidence="5" type="ORF">SAMN05216252_103451</name>
</gene>
<dbReference type="PROSITE" id="PS01124">
    <property type="entry name" value="HTH_ARAC_FAMILY_2"/>
    <property type="match status" value="1"/>
</dbReference>
<dbReference type="GO" id="GO:0003700">
    <property type="term" value="F:DNA-binding transcription factor activity"/>
    <property type="evidence" value="ECO:0007669"/>
    <property type="project" value="InterPro"/>
</dbReference>
<dbReference type="Pfam" id="PF12833">
    <property type="entry name" value="HTH_18"/>
    <property type="match status" value="1"/>
</dbReference>
<dbReference type="Proteomes" id="UP000198280">
    <property type="component" value="Unassembled WGS sequence"/>
</dbReference>
<protein>
    <submittedName>
        <fullName evidence="5">AraC-type DNA-binding protein</fullName>
    </submittedName>
</protein>
<feature type="domain" description="HTH araC/xylS-type" evidence="4">
    <location>
        <begin position="234"/>
        <end position="334"/>
    </location>
</feature>
<reference evidence="5 6" key="1">
    <citation type="submission" date="2017-06" db="EMBL/GenBank/DDBJ databases">
        <authorList>
            <person name="Kim H.J."/>
            <person name="Triplett B.A."/>
        </authorList>
    </citation>
    <scope>NUCLEOTIDE SEQUENCE [LARGE SCALE GENOMIC DNA]</scope>
    <source>
        <strain evidence="5 6">CGMCC 4.1858</strain>
    </source>
</reference>
<keyword evidence="6" id="KW-1185">Reference proteome</keyword>
<name>A0A239CBH5_9ACTN</name>
<dbReference type="InterPro" id="IPR009057">
    <property type="entry name" value="Homeodomain-like_sf"/>
</dbReference>
<keyword evidence="3" id="KW-0804">Transcription</keyword>
<evidence type="ECO:0000256" key="3">
    <source>
        <dbReference type="ARBA" id="ARBA00023163"/>
    </source>
</evidence>
<evidence type="ECO:0000313" key="5">
    <source>
        <dbReference type="EMBL" id="SNS17038.1"/>
    </source>
</evidence>
<dbReference type="SMART" id="SM00342">
    <property type="entry name" value="HTH_ARAC"/>
    <property type="match status" value="1"/>
</dbReference>
<evidence type="ECO:0000313" key="6">
    <source>
        <dbReference type="Proteomes" id="UP000198280"/>
    </source>
</evidence>
<organism evidence="5 6">
    <name type="scientific">Actinacidiphila glaucinigra</name>
    <dbReference type="NCBI Taxonomy" id="235986"/>
    <lineage>
        <taxon>Bacteria</taxon>
        <taxon>Bacillati</taxon>
        <taxon>Actinomycetota</taxon>
        <taxon>Actinomycetes</taxon>
        <taxon>Kitasatosporales</taxon>
        <taxon>Streptomycetaceae</taxon>
        <taxon>Actinacidiphila</taxon>
    </lineage>
</organism>
<dbReference type="SUPFAM" id="SSF46689">
    <property type="entry name" value="Homeodomain-like"/>
    <property type="match status" value="1"/>
</dbReference>
<accession>A0A239CBH5</accession>
<dbReference type="GO" id="GO:0043565">
    <property type="term" value="F:sequence-specific DNA binding"/>
    <property type="evidence" value="ECO:0007669"/>
    <property type="project" value="InterPro"/>
</dbReference>
<proteinExistence type="predicted"/>
<dbReference type="Gene3D" id="1.10.10.60">
    <property type="entry name" value="Homeodomain-like"/>
    <property type="match status" value="1"/>
</dbReference>
<evidence type="ECO:0000259" key="4">
    <source>
        <dbReference type="PROSITE" id="PS01124"/>
    </source>
</evidence>
<evidence type="ECO:0000256" key="1">
    <source>
        <dbReference type="ARBA" id="ARBA00023015"/>
    </source>
</evidence>
<keyword evidence="2 5" id="KW-0238">DNA-binding</keyword>
<sequence length="341" mass="37558">MEEQRLAETVDCAERRDGSIDYRADMSLTAEQAQTSERHFLEWERGPFSHLIRLSVPHFAVTRGFRFVASGHLIDGLLSAQVYCDSLTGVSGNNLDRDPIVADLVTSGWIEFQEGKTRHSVGPGQICIRDTKASWEFSCAPATTAHVISIPRHLVIPRIGSPRALGQAYVSDAEVPEVRFFLNFLEAIRRSSGELEGSAAARRMARDACATLFSRIISERPGSGLGDHPQAVVAAARNVIERNLESGDLSPPMVARSVGVSLRTLHRCFSASNDSVMSFARRRRLQQAHDELVARGSTAGMSEVAARWHFSDASHFIRHFKSVYGATPAAYLKNQRKVSSP</sequence>
<dbReference type="AlphaFoldDB" id="A0A239CBH5"/>
<dbReference type="EMBL" id="FZOF01000003">
    <property type="protein sequence ID" value="SNS17038.1"/>
    <property type="molecule type" value="Genomic_DNA"/>
</dbReference>
<dbReference type="PANTHER" id="PTHR46796">
    <property type="entry name" value="HTH-TYPE TRANSCRIPTIONAL ACTIVATOR RHAS-RELATED"/>
    <property type="match status" value="1"/>
</dbReference>
<evidence type="ECO:0000256" key="2">
    <source>
        <dbReference type="ARBA" id="ARBA00023125"/>
    </source>
</evidence>
<keyword evidence="1" id="KW-0805">Transcription regulation</keyword>
<dbReference type="InterPro" id="IPR018060">
    <property type="entry name" value="HTH_AraC"/>
</dbReference>
<dbReference type="InterPro" id="IPR050204">
    <property type="entry name" value="AraC_XylS_family_regulators"/>
</dbReference>